<dbReference type="EnsemblPlants" id="ONIVA10G08530.1">
    <property type="protein sequence ID" value="ONIVA10G08530.1"/>
    <property type="gene ID" value="ONIVA10G08530"/>
</dbReference>
<name>A0A0E0IRS7_ORYNI</name>
<dbReference type="Proteomes" id="UP000006591">
    <property type="component" value="Chromosome 10"/>
</dbReference>
<dbReference type="AlphaFoldDB" id="A0A0E0IRS7"/>
<dbReference type="Gramene" id="ONIVA10G08530.1">
    <property type="protein sequence ID" value="ONIVA10G08530.1"/>
    <property type="gene ID" value="ONIVA10G08530"/>
</dbReference>
<evidence type="ECO:0000313" key="3">
    <source>
        <dbReference type="Proteomes" id="UP000006591"/>
    </source>
</evidence>
<evidence type="ECO:0000256" key="1">
    <source>
        <dbReference type="SAM" id="MobiDB-lite"/>
    </source>
</evidence>
<feature type="compositionally biased region" description="Basic and acidic residues" evidence="1">
    <location>
        <begin position="113"/>
        <end position="130"/>
    </location>
</feature>
<accession>A0A0E0IRS7</accession>
<protein>
    <submittedName>
        <fullName evidence="2">Uncharacterized protein</fullName>
    </submittedName>
</protein>
<evidence type="ECO:0000313" key="2">
    <source>
        <dbReference type="EnsemblPlants" id="ONIVA10G08530.1"/>
    </source>
</evidence>
<proteinExistence type="predicted"/>
<organism evidence="2">
    <name type="scientific">Oryza nivara</name>
    <name type="common">Indian wild rice</name>
    <name type="synonym">Oryza sativa f. spontanea</name>
    <dbReference type="NCBI Taxonomy" id="4536"/>
    <lineage>
        <taxon>Eukaryota</taxon>
        <taxon>Viridiplantae</taxon>
        <taxon>Streptophyta</taxon>
        <taxon>Embryophyta</taxon>
        <taxon>Tracheophyta</taxon>
        <taxon>Spermatophyta</taxon>
        <taxon>Magnoliopsida</taxon>
        <taxon>Liliopsida</taxon>
        <taxon>Poales</taxon>
        <taxon>Poaceae</taxon>
        <taxon>BOP clade</taxon>
        <taxon>Oryzoideae</taxon>
        <taxon>Oryzeae</taxon>
        <taxon>Oryzinae</taxon>
        <taxon>Oryza</taxon>
    </lineage>
</organism>
<reference evidence="2" key="2">
    <citation type="submission" date="2018-04" db="EMBL/GenBank/DDBJ databases">
        <title>OnivRS2 (Oryza nivara Reference Sequence Version 2).</title>
        <authorList>
            <person name="Zhang J."/>
            <person name="Kudrna D."/>
            <person name="Lee S."/>
            <person name="Talag J."/>
            <person name="Rajasekar S."/>
            <person name="Welchert J."/>
            <person name="Hsing Y.-I."/>
            <person name="Wing R.A."/>
        </authorList>
    </citation>
    <scope>NUCLEOTIDE SEQUENCE [LARGE SCALE GENOMIC DNA]</scope>
</reference>
<sequence>MPRVSGCLCQISSVLVCPSFARVGTAGKEKEERVVSGMRVALRFTIDAPSRRLVVVYADRMPWFGYSAVAAHNPGSLPEFAAPASISHAGADRPPSLATARAEHSPSCGLCPRPRERERDRRGQRGGETV</sequence>
<feature type="region of interest" description="Disordered" evidence="1">
    <location>
        <begin position="88"/>
        <end position="130"/>
    </location>
</feature>
<keyword evidence="3" id="KW-1185">Reference proteome</keyword>
<dbReference type="HOGENOM" id="CLU_1941469_0_0_1"/>
<reference evidence="2" key="1">
    <citation type="submission" date="2015-04" db="UniProtKB">
        <authorList>
            <consortium name="EnsemblPlants"/>
        </authorList>
    </citation>
    <scope>IDENTIFICATION</scope>
    <source>
        <strain evidence="2">SL10</strain>
    </source>
</reference>